<keyword evidence="3" id="KW-1185">Reference proteome</keyword>
<feature type="non-terminal residue" evidence="2">
    <location>
        <position position="84"/>
    </location>
</feature>
<dbReference type="EMBL" id="JAGFMF010011796">
    <property type="protein sequence ID" value="KAG8512519.1"/>
    <property type="molecule type" value="Genomic_DNA"/>
</dbReference>
<accession>A0A8J5ZZ89</accession>
<evidence type="ECO:0000256" key="1">
    <source>
        <dbReference type="SAM" id="MobiDB-lite"/>
    </source>
</evidence>
<feature type="compositionally biased region" description="Acidic residues" evidence="1">
    <location>
        <begin position="28"/>
        <end position="45"/>
    </location>
</feature>
<protein>
    <submittedName>
        <fullName evidence="2">Transforming acidic coiled-coil-containing protein 1</fullName>
    </submittedName>
</protein>
<organism evidence="2 3">
    <name type="scientific">Galemys pyrenaicus</name>
    <name type="common">Iberian desman</name>
    <name type="synonym">Pyrenean desman</name>
    <dbReference type="NCBI Taxonomy" id="202257"/>
    <lineage>
        <taxon>Eukaryota</taxon>
        <taxon>Metazoa</taxon>
        <taxon>Chordata</taxon>
        <taxon>Craniata</taxon>
        <taxon>Vertebrata</taxon>
        <taxon>Euteleostomi</taxon>
        <taxon>Mammalia</taxon>
        <taxon>Eutheria</taxon>
        <taxon>Laurasiatheria</taxon>
        <taxon>Eulipotyphla</taxon>
        <taxon>Talpidae</taxon>
        <taxon>Galemys</taxon>
    </lineage>
</organism>
<comment type="caution">
    <text evidence="2">The sequence shown here is derived from an EMBL/GenBank/DDBJ whole genome shotgun (WGS) entry which is preliminary data.</text>
</comment>
<evidence type="ECO:0000313" key="2">
    <source>
        <dbReference type="EMBL" id="KAG8512519.1"/>
    </source>
</evidence>
<evidence type="ECO:0000313" key="3">
    <source>
        <dbReference type="Proteomes" id="UP000700334"/>
    </source>
</evidence>
<sequence>MAFSPWQILSPVQWAKWTWSAVRGGGAGEDEAGGPEGDPEEEDSQAETKSLSNFETPEAETPIRSLKESCNTTLGLTPPGAKTQ</sequence>
<reference evidence="2" key="1">
    <citation type="journal article" date="2021" name="Evol. Appl.">
        <title>The genome of the Pyrenean desman and the effects of bottlenecks and inbreeding on the genomic landscape of an endangered species.</title>
        <authorList>
            <person name="Escoda L."/>
            <person name="Castresana J."/>
        </authorList>
    </citation>
    <scope>NUCLEOTIDE SEQUENCE</scope>
    <source>
        <strain evidence="2">IBE-C5619</strain>
    </source>
</reference>
<feature type="region of interest" description="Disordered" evidence="1">
    <location>
        <begin position="22"/>
        <end position="84"/>
    </location>
</feature>
<dbReference type="AlphaFoldDB" id="A0A8J5ZZ89"/>
<dbReference type="OrthoDB" id="10255048at2759"/>
<dbReference type="Proteomes" id="UP000700334">
    <property type="component" value="Unassembled WGS sequence"/>
</dbReference>
<name>A0A8J5ZZ89_GALPY</name>
<gene>
    <name evidence="2" type="ORF">J0S82_007052</name>
</gene>
<proteinExistence type="predicted"/>